<feature type="domain" description="DUF4595" evidence="2">
    <location>
        <begin position="62"/>
        <end position="263"/>
    </location>
</feature>
<name>A0A379E1Y4_9BACT</name>
<gene>
    <name evidence="3" type="ORF">NCTC11157_02075</name>
</gene>
<keyword evidence="1" id="KW-0732">Signal</keyword>
<dbReference type="AlphaFoldDB" id="A0A379E1Y4"/>
<evidence type="ECO:0000313" key="3">
    <source>
        <dbReference type="EMBL" id="SUB86321.1"/>
    </source>
</evidence>
<dbReference type="Pfam" id="PF15283">
    <property type="entry name" value="DUF4595"/>
    <property type="match status" value="1"/>
</dbReference>
<dbReference type="CDD" id="cd12871">
    <property type="entry name" value="Bacuni_01323_like"/>
    <property type="match status" value="1"/>
</dbReference>
<dbReference type="Gene3D" id="2.40.160.190">
    <property type="match status" value="1"/>
</dbReference>
<accession>A0A379E1Y4</accession>
<dbReference type="EMBL" id="UGTL01000001">
    <property type="protein sequence ID" value="SUB86321.1"/>
    <property type="molecule type" value="Genomic_DNA"/>
</dbReference>
<dbReference type="RefSeq" id="WP_021669154.1">
    <property type="nucleotide sequence ID" value="NZ_UGTL01000001.1"/>
</dbReference>
<reference evidence="3 4" key="1">
    <citation type="submission" date="2018-06" db="EMBL/GenBank/DDBJ databases">
        <authorList>
            <consortium name="Pathogen Informatics"/>
            <person name="Doyle S."/>
        </authorList>
    </citation>
    <scope>NUCLEOTIDE SEQUENCE [LARGE SCALE GENOMIC DNA]</scope>
    <source>
        <strain evidence="3 4">NCTC11157</strain>
    </source>
</reference>
<proteinExistence type="predicted"/>
<sequence>MKKIITMAYLSAAVLGATMTFTSCGSNNDEPKGEVVETGTKVNPLKVFTGGLPKSIAGMTIQTNEKGQVITIMRQNGKPITFKYKDAATRSTGPTPDVVMTNGNGEEYSTYNLYLNKDGFAKHCEEVVHDLDGEHTVPWNFTYNSNGQLLTMQRSESGTEETTITYQNGNIVETKITYSEEAEFNHSHKIYYTSTDITTPIENKGSVMLFDENFGLDSDDVLYAYYAGLLGKATKDLPVKLVDNKHHTQNFSWTLNSAGYPISFKGNHKTYSFSW</sequence>
<protein>
    <recommendedName>
        <fullName evidence="2">DUF4595 domain-containing protein</fullName>
    </recommendedName>
</protein>
<feature type="signal peptide" evidence="1">
    <location>
        <begin position="1"/>
        <end position="25"/>
    </location>
</feature>
<dbReference type="InterPro" id="IPR027931">
    <property type="entry name" value="DUF4595"/>
</dbReference>
<dbReference type="GeneID" id="91083229"/>
<organism evidence="3 4">
    <name type="scientific">Prevotella disiens</name>
    <dbReference type="NCBI Taxonomy" id="28130"/>
    <lineage>
        <taxon>Bacteria</taxon>
        <taxon>Pseudomonadati</taxon>
        <taxon>Bacteroidota</taxon>
        <taxon>Bacteroidia</taxon>
        <taxon>Bacteroidales</taxon>
        <taxon>Prevotellaceae</taxon>
        <taxon>Prevotella</taxon>
    </lineage>
</organism>
<dbReference type="PROSITE" id="PS51257">
    <property type="entry name" value="PROKAR_LIPOPROTEIN"/>
    <property type="match status" value="1"/>
</dbReference>
<dbReference type="Proteomes" id="UP000254072">
    <property type="component" value="Unassembled WGS sequence"/>
</dbReference>
<evidence type="ECO:0000259" key="2">
    <source>
        <dbReference type="Pfam" id="PF15283"/>
    </source>
</evidence>
<evidence type="ECO:0000256" key="1">
    <source>
        <dbReference type="SAM" id="SignalP"/>
    </source>
</evidence>
<feature type="chain" id="PRO_5016829185" description="DUF4595 domain-containing protein" evidence="1">
    <location>
        <begin position="26"/>
        <end position="275"/>
    </location>
</feature>
<evidence type="ECO:0000313" key="4">
    <source>
        <dbReference type="Proteomes" id="UP000254072"/>
    </source>
</evidence>